<dbReference type="InterPro" id="IPR001480">
    <property type="entry name" value="Bulb-type_lectin_dom"/>
</dbReference>
<evidence type="ECO:0000313" key="6">
    <source>
        <dbReference type="Proteomes" id="UP000823749"/>
    </source>
</evidence>
<reference evidence="5" key="1">
    <citation type="submission" date="2020-08" db="EMBL/GenBank/DDBJ databases">
        <title>Plant Genome Project.</title>
        <authorList>
            <person name="Zhang R.-G."/>
        </authorList>
    </citation>
    <scope>NUCLEOTIDE SEQUENCE</scope>
    <source>
        <strain evidence="5">WSP0</strain>
        <tissue evidence="5">Leaf</tissue>
    </source>
</reference>
<dbReference type="Proteomes" id="UP000823749">
    <property type="component" value="Chromosome 11"/>
</dbReference>
<feature type="signal peptide" evidence="3">
    <location>
        <begin position="1"/>
        <end position="22"/>
    </location>
</feature>
<dbReference type="PANTHER" id="PTHR32444">
    <property type="entry name" value="BULB-TYPE LECTIN DOMAIN-CONTAINING PROTEIN"/>
    <property type="match status" value="1"/>
</dbReference>
<evidence type="ECO:0000259" key="4">
    <source>
        <dbReference type="Pfam" id="PF01453"/>
    </source>
</evidence>
<sequence>MNPEKWVFNLLLPFLFIRFCTSIDTLTPTQFIKDGDVLVSSGETFALGFFSPGNSSRRRNLVLFQGDRGSGGVVWQSFDHPTNTLLPNMKLGLDRRTGLEWFLTSWKSRDDPGTGEYSYRVEPNELPQLILFKGSTRVWRIP</sequence>
<name>A0AAV6I969_9ERIC</name>
<organism evidence="5 6">
    <name type="scientific">Rhododendron griersonianum</name>
    <dbReference type="NCBI Taxonomy" id="479676"/>
    <lineage>
        <taxon>Eukaryota</taxon>
        <taxon>Viridiplantae</taxon>
        <taxon>Streptophyta</taxon>
        <taxon>Embryophyta</taxon>
        <taxon>Tracheophyta</taxon>
        <taxon>Spermatophyta</taxon>
        <taxon>Magnoliopsida</taxon>
        <taxon>eudicotyledons</taxon>
        <taxon>Gunneridae</taxon>
        <taxon>Pentapetalae</taxon>
        <taxon>asterids</taxon>
        <taxon>Ericales</taxon>
        <taxon>Ericaceae</taxon>
        <taxon>Ericoideae</taxon>
        <taxon>Rhodoreae</taxon>
        <taxon>Rhododendron</taxon>
    </lineage>
</organism>
<protein>
    <recommendedName>
        <fullName evidence="4">Bulb-type lectin domain-containing protein</fullName>
    </recommendedName>
</protein>
<dbReference type="AlphaFoldDB" id="A0AAV6I969"/>
<keyword evidence="1 3" id="KW-0732">Signal</keyword>
<comment type="caution">
    <text evidence="5">The sequence shown here is derived from an EMBL/GenBank/DDBJ whole genome shotgun (WGS) entry which is preliminary data.</text>
</comment>
<keyword evidence="6" id="KW-1185">Reference proteome</keyword>
<feature type="domain" description="Bulb-type lectin" evidence="4">
    <location>
        <begin position="60"/>
        <end position="107"/>
    </location>
</feature>
<dbReference type="Gene3D" id="2.90.10.10">
    <property type="entry name" value="Bulb-type lectin domain"/>
    <property type="match status" value="1"/>
</dbReference>
<evidence type="ECO:0000313" key="5">
    <source>
        <dbReference type="EMBL" id="KAG5525252.1"/>
    </source>
</evidence>
<feature type="chain" id="PRO_5043596618" description="Bulb-type lectin domain-containing protein" evidence="3">
    <location>
        <begin position="23"/>
        <end position="142"/>
    </location>
</feature>
<gene>
    <name evidence="5" type="ORF">RHGRI_031805</name>
</gene>
<dbReference type="Pfam" id="PF01453">
    <property type="entry name" value="B_lectin"/>
    <property type="match status" value="1"/>
</dbReference>
<evidence type="ECO:0000256" key="1">
    <source>
        <dbReference type="ARBA" id="ARBA00022729"/>
    </source>
</evidence>
<dbReference type="EMBL" id="JACTNZ010000011">
    <property type="protein sequence ID" value="KAG5525252.1"/>
    <property type="molecule type" value="Genomic_DNA"/>
</dbReference>
<dbReference type="PANTHER" id="PTHR32444:SF63">
    <property type="entry name" value="G-TYPE LECTIN S-RECEPTOR-LIKE SERINE_THREONINE-PROTEIN KINASE RKS1"/>
    <property type="match status" value="1"/>
</dbReference>
<dbReference type="InterPro" id="IPR036426">
    <property type="entry name" value="Bulb-type_lectin_dom_sf"/>
</dbReference>
<evidence type="ECO:0000256" key="2">
    <source>
        <dbReference type="ARBA" id="ARBA00023180"/>
    </source>
</evidence>
<dbReference type="SUPFAM" id="SSF51110">
    <property type="entry name" value="alpha-D-mannose-specific plant lectins"/>
    <property type="match status" value="1"/>
</dbReference>
<keyword evidence="2" id="KW-0325">Glycoprotein</keyword>
<evidence type="ECO:0000256" key="3">
    <source>
        <dbReference type="SAM" id="SignalP"/>
    </source>
</evidence>
<proteinExistence type="predicted"/>
<accession>A0AAV6I969</accession>